<keyword evidence="2" id="KW-1185">Reference proteome</keyword>
<dbReference type="AlphaFoldDB" id="A0A1H7F486"/>
<evidence type="ECO:0000313" key="1">
    <source>
        <dbReference type="EMBL" id="SEK17955.1"/>
    </source>
</evidence>
<name>A0A1H7F486_9SPHI</name>
<gene>
    <name evidence="1" type="ORF">SAMN05421740_10154</name>
</gene>
<dbReference type="RefSeq" id="WP_090601861.1">
    <property type="nucleotide sequence ID" value="NZ_FNZR01000001.1"/>
</dbReference>
<evidence type="ECO:0000313" key="2">
    <source>
        <dbReference type="Proteomes" id="UP000198916"/>
    </source>
</evidence>
<organism evidence="1 2">
    <name type="scientific">Parapedobacter koreensis</name>
    <dbReference type="NCBI Taxonomy" id="332977"/>
    <lineage>
        <taxon>Bacteria</taxon>
        <taxon>Pseudomonadati</taxon>
        <taxon>Bacteroidota</taxon>
        <taxon>Sphingobacteriia</taxon>
        <taxon>Sphingobacteriales</taxon>
        <taxon>Sphingobacteriaceae</taxon>
        <taxon>Parapedobacter</taxon>
    </lineage>
</organism>
<accession>A0A1H7F486</accession>
<reference evidence="2" key="1">
    <citation type="submission" date="2016-10" db="EMBL/GenBank/DDBJ databases">
        <authorList>
            <person name="Varghese N."/>
            <person name="Submissions S."/>
        </authorList>
    </citation>
    <scope>NUCLEOTIDE SEQUENCE [LARGE SCALE GENOMIC DNA]</scope>
    <source>
        <strain evidence="2">Jip14</strain>
    </source>
</reference>
<sequence length="136" mass="15154">MNNALLSILTFPQRFENGKLYFNVLLIPRNVNPLANSFGSAFPDLPAFADAEVSFTAKIIDSLDGLPAATQVTAERSPYAESSHADFRPVWEALKAQIEKSEQITVDDVGNTTEKKFEDTRDKFKNVSIKKYLPLS</sequence>
<dbReference type="STRING" id="332977.SAMN05421740_10154"/>
<dbReference type="EMBL" id="FNZR01000001">
    <property type="protein sequence ID" value="SEK17955.1"/>
    <property type="molecule type" value="Genomic_DNA"/>
</dbReference>
<dbReference type="Proteomes" id="UP000198916">
    <property type="component" value="Unassembled WGS sequence"/>
</dbReference>
<proteinExistence type="predicted"/>
<protein>
    <submittedName>
        <fullName evidence="1">Uncharacterized protein</fullName>
    </submittedName>
</protein>